<reference evidence="1 2" key="1">
    <citation type="submission" date="2016-01" db="EMBL/GenBank/DDBJ databases">
        <title>Genome sequence of Oerskovia enterophila VJag, an agar and cellulose degrading bacterium.</title>
        <authorList>
            <person name="Poehlein A."/>
            <person name="Jag V."/>
            <person name="Bengelsdorf F."/>
            <person name="Duerre P."/>
            <person name="Daniel R."/>
        </authorList>
    </citation>
    <scope>NUCLEOTIDE SEQUENCE [LARGE SCALE GENOMIC DNA]</scope>
    <source>
        <strain evidence="1 2">VJag</strain>
    </source>
</reference>
<name>A0A163Q059_9CELL</name>
<dbReference type="STRING" id="43678.OJAG_35220"/>
<accession>A0A163Q059</accession>
<comment type="caution">
    <text evidence="1">The sequence shown here is derived from an EMBL/GenBank/DDBJ whole genome shotgun (WGS) entry which is preliminary data.</text>
</comment>
<organism evidence="1 2">
    <name type="scientific">Oerskovia enterophila</name>
    <dbReference type="NCBI Taxonomy" id="43678"/>
    <lineage>
        <taxon>Bacteria</taxon>
        <taxon>Bacillati</taxon>
        <taxon>Actinomycetota</taxon>
        <taxon>Actinomycetes</taxon>
        <taxon>Micrococcales</taxon>
        <taxon>Cellulomonadaceae</taxon>
        <taxon>Oerskovia</taxon>
    </lineage>
</organism>
<proteinExistence type="predicted"/>
<dbReference type="PATRIC" id="fig|43678.3.peg.3684"/>
<evidence type="ECO:0000313" key="2">
    <source>
        <dbReference type="Proteomes" id="UP000076447"/>
    </source>
</evidence>
<dbReference type="AlphaFoldDB" id="A0A163Q059"/>
<dbReference type="EMBL" id="LRIE01000084">
    <property type="protein sequence ID" value="KZM33683.1"/>
    <property type="molecule type" value="Genomic_DNA"/>
</dbReference>
<protein>
    <submittedName>
        <fullName evidence="1">Uncharacterized protein</fullName>
    </submittedName>
</protein>
<sequence length="362" mass="40261">MFEPTSLSRPPRQSELYYWADYVELMCLVDIDQHFSAERLATLANFADDLMATSPDAQDGDSSDIVAALLGESVYAIDNSLNELLSLPTDIDDEDPDDALPAAFGRESELTDDRARWCGDIFELLRDRERALGDRYPFRIDPRYARIELATVTKEARAYIFYLCCSSLGTVPKSEMAKLTSLFELLSGKVLAHVLPATAEIDHYGTAGGRSNSRFSGSAHQRLTALAGELRAQVLAPAKDFHPRDSGDNGLDIVAWIPMLDGQKGVAAVFVQCACGRRWDGKQYEASYARWKEFLHLTSAPINITCIPHYFRSVGEEWYAGSDVSGILIDRLRALRFLPPAAITDEYETVIEAALSFRLDVN</sequence>
<evidence type="ECO:0000313" key="1">
    <source>
        <dbReference type="EMBL" id="KZM33683.1"/>
    </source>
</evidence>
<gene>
    <name evidence="1" type="ORF">OJAG_35220</name>
</gene>
<dbReference type="Proteomes" id="UP000076447">
    <property type="component" value="Unassembled WGS sequence"/>
</dbReference>